<evidence type="ECO:0000313" key="2">
    <source>
        <dbReference type="Proteomes" id="UP000676336"/>
    </source>
</evidence>
<comment type="caution">
    <text evidence="1">The sequence shown here is derived from an EMBL/GenBank/DDBJ whole genome shotgun (WGS) entry which is preliminary data.</text>
</comment>
<dbReference type="Proteomes" id="UP000676336">
    <property type="component" value="Unassembled WGS sequence"/>
</dbReference>
<reference evidence="1" key="1">
    <citation type="submission" date="2021-02" db="EMBL/GenBank/DDBJ databases">
        <authorList>
            <person name="Nowell W R."/>
        </authorList>
    </citation>
    <scope>NUCLEOTIDE SEQUENCE</scope>
</reference>
<accession>A0A8S3IKF1</accession>
<sequence length="22" mass="2839">LMLIRSFRLIWIWSFRLCQVKE</sequence>
<dbReference type="EMBL" id="CAJOBI010330701">
    <property type="protein sequence ID" value="CAF5198039.1"/>
    <property type="molecule type" value="Genomic_DNA"/>
</dbReference>
<feature type="non-terminal residue" evidence="1">
    <location>
        <position position="1"/>
    </location>
</feature>
<protein>
    <submittedName>
        <fullName evidence="1">Uncharacterized protein</fullName>
    </submittedName>
</protein>
<organism evidence="1 2">
    <name type="scientific">Rotaria magnacalcarata</name>
    <dbReference type="NCBI Taxonomy" id="392030"/>
    <lineage>
        <taxon>Eukaryota</taxon>
        <taxon>Metazoa</taxon>
        <taxon>Spiralia</taxon>
        <taxon>Gnathifera</taxon>
        <taxon>Rotifera</taxon>
        <taxon>Eurotatoria</taxon>
        <taxon>Bdelloidea</taxon>
        <taxon>Philodinida</taxon>
        <taxon>Philodinidae</taxon>
        <taxon>Rotaria</taxon>
    </lineage>
</organism>
<name>A0A8S3IKF1_9BILA</name>
<gene>
    <name evidence="1" type="ORF">SMN809_LOCUS74679</name>
</gene>
<dbReference type="AlphaFoldDB" id="A0A8S3IKF1"/>
<proteinExistence type="predicted"/>
<evidence type="ECO:0000313" key="1">
    <source>
        <dbReference type="EMBL" id="CAF5198039.1"/>
    </source>
</evidence>